<dbReference type="PANTHER" id="PTHR23324">
    <property type="entry name" value="SEC14 RELATED PROTEIN"/>
    <property type="match status" value="1"/>
</dbReference>
<dbReference type="SUPFAM" id="SSF101576">
    <property type="entry name" value="Supernatant protein factor (SPF), C-terminal domain"/>
    <property type="match status" value="1"/>
</dbReference>
<dbReference type="GO" id="GO:0005737">
    <property type="term" value="C:cytoplasm"/>
    <property type="evidence" value="ECO:0007669"/>
    <property type="project" value="TreeGrafter"/>
</dbReference>
<dbReference type="InterPro" id="IPR051064">
    <property type="entry name" value="SEC14/CRAL-TRIO_domain"/>
</dbReference>
<dbReference type="PROSITE" id="PS50191">
    <property type="entry name" value="CRAL_TRIO"/>
    <property type="match status" value="1"/>
</dbReference>
<dbReference type="InterPro" id="IPR009038">
    <property type="entry name" value="GOLD_dom"/>
</dbReference>
<dbReference type="PROSITE" id="PS50866">
    <property type="entry name" value="GOLD"/>
    <property type="match status" value="1"/>
</dbReference>
<dbReference type="SMART" id="SM00516">
    <property type="entry name" value="SEC14"/>
    <property type="match status" value="1"/>
</dbReference>
<dbReference type="CDD" id="cd00170">
    <property type="entry name" value="SEC14"/>
    <property type="match status" value="1"/>
</dbReference>
<dbReference type="SMART" id="SM01100">
    <property type="entry name" value="CRAL_TRIO_N"/>
    <property type="match status" value="1"/>
</dbReference>
<dbReference type="EMBL" id="GEDV01007853">
    <property type="protein sequence ID" value="JAP80704.1"/>
    <property type="molecule type" value="Transcribed_RNA"/>
</dbReference>
<dbReference type="InterPro" id="IPR036598">
    <property type="entry name" value="GOLD_dom_sf"/>
</dbReference>
<dbReference type="InterPro" id="IPR036273">
    <property type="entry name" value="CRAL/TRIO_N_dom_sf"/>
</dbReference>
<dbReference type="PRINTS" id="PR00180">
    <property type="entry name" value="CRETINALDHBP"/>
</dbReference>
<feature type="domain" description="GOLD" evidence="2">
    <location>
        <begin position="275"/>
        <end position="372"/>
    </location>
</feature>
<sequence length="386" mass="44270">MANDAQERAALEQLKEALKHVWQEQFTDAYLMRWLRARDLDVAKADDLLRKNLRWREENKIDTLVERYECHPIIKQYFPGGIFNHDREGSPIYIIPIGSGDFKGMLQCLSKEELVMYVVYMLELMQRDRESQSRKLGKLIDKSVFLFDWENFSLRQVYSWQVVDYIRALVGLYENNYPETLKLGLLVNTPSFFPVFWKLIRPFLSERTAGKIKIFSKDGWLPSLLEYVDPSQLPAQWGGTIVHPEGGARCTHIIGPGGDLPEAVGRGGGALAVDPEAVSCFLERGRSMEVPVQVEVPGAKLHWRLQAKDVGFALWRVSGEDRVQVLAPRRIACDKDPECGQMHCEHPGTYTFTFDNSFSWFNGKQLSYVIRVHHESIASPDETSRC</sequence>
<dbReference type="SUPFAM" id="SSF46938">
    <property type="entry name" value="CRAL/TRIO N-terminal domain"/>
    <property type="match status" value="1"/>
</dbReference>
<dbReference type="Gene3D" id="2.60.120.680">
    <property type="entry name" value="GOLD domain"/>
    <property type="match status" value="1"/>
</dbReference>
<accession>A0A131YN56</accession>
<organism evidence="3">
    <name type="scientific">Rhipicephalus appendiculatus</name>
    <name type="common">Brown ear tick</name>
    <dbReference type="NCBI Taxonomy" id="34631"/>
    <lineage>
        <taxon>Eukaryota</taxon>
        <taxon>Metazoa</taxon>
        <taxon>Ecdysozoa</taxon>
        <taxon>Arthropoda</taxon>
        <taxon>Chelicerata</taxon>
        <taxon>Arachnida</taxon>
        <taxon>Acari</taxon>
        <taxon>Parasitiformes</taxon>
        <taxon>Ixodida</taxon>
        <taxon>Ixodoidea</taxon>
        <taxon>Ixodidae</taxon>
        <taxon>Rhipicephalinae</taxon>
        <taxon>Rhipicephalus</taxon>
        <taxon>Rhipicephalus</taxon>
    </lineage>
</organism>
<dbReference type="InterPro" id="IPR001251">
    <property type="entry name" value="CRAL-TRIO_dom"/>
</dbReference>
<reference evidence="3" key="1">
    <citation type="journal article" date="2016" name="Ticks Tick Borne Dis.">
        <title>De novo assembly and annotation of the salivary gland transcriptome of Rhipicephalus appendiculatus male and female ticks during blood feeding.</title>
        <authorList>
            <person name="de Castro M.H."/>
            <person name="de Klerk D."/>
            <person name="Pienaar R."/>
            <person name="Latif A.A."/>
            <person name="Rees D.J."/>
            <person name="Mans B.J."/>
        </authorList>
    </citation>
    <scope>NUCLEOTIDE SEQUENCE</scope>
    <source>
        <tissue evidence="3">Salivary glands</tissue>
    </source>
</reference>
<proteinExistence type="predicted"/>
<dbReference type="PANTHER" id="PTHR23324:SF83">
    <property type="entry name" value="SEC14-LIKE PROTEIN 2"/>
    <property type="match status" value="1"/>
</dbReference>
<dbReference type="Pfam" id="PF00650">
    <property type="entry name" value="CRAL_TRIO"/>
    <property type="match status" value="1"/>
</dbReference>
<dbReference type="AlphaFoldDB" id="A0A131YN56"/>
<dbReference type="SUPFAM" id="SSF52087">
    <property type="entry name" value="CRAL/TRIO domain"/>
    <property type="match status" value="1"/>
</dbReference>
<dbReference type="Gene3D" id="3.40.525.10">
    <property type="entry name" value="CRAL-TRIO lipid binding domain"/>
    <property type="match status" value="1"/>
</dbReference>
<dbReference type="InterPro" id="IPR011074">
    <property type="entry name" value="CRAL/TRIO_N_dom"/>
</dbReference>
<feature type="domain" description="CRAL-TRIO" evidence="1">
    <location>
        <begin position="70"/>
        <end position="245"/>
    </location>
</feature>
<evidence type="ECO:0000313" key="3">
    <source>
        <dbReference type="EMBL" id="JAP80704.1"/>
    </source>
</evidence>
<protein>
    <submittedName>
        <fullName evidence="3">Phosphatidylinositol transfer protein sec14</fullName>
    </submittedName>
</protein>
<evidence type="ECO:0000259" key="1">
    <source>
        <dbReference type="PROSITE" id="PS50191"/>
    </source>
</evidence>
<evidence type="ECO:0000259" key="2">
    <source>
        <dbReference type="PROSITE" id="PS50866"/>
    </source>
</evidence>
<dbReference type="InterPro" id="IPR036865">
    <property type="entry name" value="CRAL-TRIO_dom_sf"/>
</dbReference>
<name>A0A131YN56_RHIAP</name>